<reference evidence="1" key="1">
    <citation type="journal article" date="2020" name="Stud. Mycol.">
        <title>101 Dothideomycetes genomes: a test case for predicting lifestyles and emergence of pathogens.</title>
        <authorList>
            <person name="Haridas S."/>
            <person name="Albert R."/>
            <person name="Binder M."/>
            <person name="Bloem J."/>
            <person name="Labutti K."/>
            <person name="Salamov A."/>
            <person name="Andreopoulos B."/>
            <person name="Baker S."/>
            <person name="Barry K."/>
            <person name="Bills G."/>
            <person name="Bluhm B."/>
            <person name="Cannon C."/>
            <person name="Castanera R."/>
            <person name="Culley D."/>
            <person name="Daum C."/>
            <person name="Ezra D."/>
            <person name="Gonzalez J."/>
            <person name="Henrissat B."/>
            <person name="Kuo A."/>
            <person name="Liang C."/>
            <person name="Lipzen A."/>
            <person name="Lutzoni F."/>
            <person name="Magnuson J."/>
            <person name="Mondo S."/>
            <person name="Nolan M."/>
            <person name="Ohm R."/>
            <person name="Pangilinan J."/>
            <person name="Park H.-J."/>
            <person name="Ramirez L."/>
            <person name="Alfaro M."/>
            <person name="Sun H."/>
            <person name="Tritt A."/>
            <person name="Yoshinaga Y."/>
            <person name="Zwiers L.-H."/>
            <person name="Turgeon B."/>
            <person name="Goodwin S."/>
            <person name="Spatafora J."/>
            <person name="Crous P."/>
            <person name="Grigoriev I."/>
        </authorList>
    </citation>
    <scope>NUCLEOTIDE SEQUENCE</scope>
    <source>
        <strain evidence="1">CBS 110217</strain>
    </source>
</reference>
<dbReference type="Proteomes" id="UP000799777">
    <property type="component" value="Unassembled WGS sequence"/>
</dbReference>
<dbReference type="OrthoDB" id="5378430at2759"/>
<protein>
    <submittedName>
        <fullName evidence="1">Uncharacterized protein</fullName>
    </submittedName>
</protein>
<dbReference type="EMBL" id="ML978154">
    <property type="protein sequence ID" value="KAF2036602.1"/>
    <property type="molecule type" value="Genomic_DNA"/>
</dbReference>
<comment type="caution">
    <text evidence="1">The sequence shown here is derived from an EMBL/GenBank/DDBJ whole genome shotgun (WGS) entry which is preliminary data.</text>
</comment>
<organism evidence="1 2">
    <name type="scientific">Setomelanomma holmii</name>
    <dbReference type="NCBI Taxonomy" id="210430"/>
    <lineage>
        <taxon>Eukaryota</taxon>
        <taxon>Fungi</taxon>
        <taxon>Dikarya</taxon>
        <taxon>Ascomycota</taxon>
        <taxon>Pezizomycotina</taxon>
        <taxon>Dothideomycetes</taxon>
        <taxon>Pleosporomycetidae</taxon>
        <taxon>Pleosporales</taxon>
        <taxon>Pleosporineae</taxon>
        <taxon>Phaeosphaeriaceae</taxon>
        <taxon>Setomelanomma</taxon>
    </lineage>
</organism>
<evidence type="ECO:0000313" key="2">
    <source>
        <dbReference type="Proteomes" id="UP000799777"/>
    </source>
</evidence>
<accession>A0A9P4LUA1</accession>
<keyword evidence="2" id="KW-1185">Reference proteome</keyword>
<dbReference type="AlphaFoldDB" id="A0A9P4LUA1"/>
<name>A0A9P4LUA1_9PLEO</name>
<proteinExistence type="predicted"/>
<evidence type="ECO:0000313" key="1">
    <source>
        <dbReference type="EMBL" id="KAF2036602.1"/>
    </source>
</evidence>
<gene>
    <name evidence="1" type="ORF">EK21DRAFT_105916</name>
</gene>
<sequence length="388" mass="42867">MAPQDPAYAFNYTTLSLQRIFQTDEPISIGSRANLIVQYLDVTGIRWIDADDRFPSIGNFETTTITGMVNTNRADGSVALYREKAFDISKAPATPEAKIFNGSQYVYVRVGCITKDQGYNKDSTCPLTSPWLGSLPNVKQHEVIFCDDPGTHKIFGAKDCYIVGEATILAGQNTAQNCNITYSTTRSNTATCFVDRSIVKPSPDTRTNYTLESISETMRNMMPLAVTKEYMNLGLDNYTISMLHVAYHASWSSTTEFLSGSRETAQFNISEPVVRASVNQSRLYALLGMNLSLAVSAAFMSPAQRRTSTKTIRDVALAALTMDLSDVCQQSRTAGLCNAVVLNRRDKKLPRLIWDSAGKSTGTDYDSEVGAKRGCERKDDFVDDVDLR</sequence>